<proteinExistence type="predicted"/>
<accession>B9XFW7</accession>
<dbReference type="Pfam" id="PF04015">
    <property type="entry name" value="DUF362"/>
    <property type="match status" value="1"/>
</dbReference>
<evidence type="ECO:0000256" key="1">
    <source>
        <dbReference type="SAM" id="SignalP"/>
    </source>
</evidence>
<evidence type="ECO:0000259" key="2">
    <source>
        <dbReference type="Pfam" id="PF04015"/>
    </source>
</evidence>
<feature type="chain" id="PRO_5002893190" description="DUF362 domain-containing protein" evidence="1">
    <location>
        <begin position="24"/>
        <end position="347"/>
    </location>
</feature>
<evidence type="ECO:0000313" key="3">
    <source>
        <dbReference type="EMBL" id="EEF61129.1"/>
    </source>
</evidence>
<dbReference type="Proteomes" id="UP000003688">
    <property type="component" value="Unassembled WGS sequence"/>
</dbReference>
<keyword evidence="4" id="KW-1185">Reference proteome</keyword>
<gene>
    <name evidence="3" type="ORF">Cflav_PD3846</name>
</gene>
<dbReference type="RefSeq" id="WP_007414713.1">
    <property type="nucleotide sequence ID" value="NZ_ABOX02000011.1"/>
</dbReference>
<organism evidence="3 4">
    <name type="scientific">Pedosphaera parvula (strain Ellin514)</name>
    <dbReference type="NCBI Taxonomy" id="320771"/>
    <lineage>
        <taxon>Bacteria</taxon>
        <taxon>Pseudomonadati</taxon>
        <taxon>Verrucomicrobiota</taxon>
        <taxon>Pedosphaerae</taxon>
        <taxon>Pedosphaerales</taxon>
        <taxon>Pedosphaeraceae</taxon>
        <taxon>Pedosphaera</taxon>
    </lineage>
</organism>
<feature type="domain" description="DUF362" evidence="2">
    <location>
        <begin position="96"/>
        <end position="302"/>
    </location>
</feature>
<feature type="signal peptide" evidence="1">
    <location>
        <begin position="1"/>
        <end position="23"/>
    </location>
</feature>
<protein>
    <recommendedName>
        <fullName evidence="2">DUF362 domain-containing protein</fullName>
    </recommendedName>
</protein>
<dbReference type="STRING" id="320771.Cflav_PD3846"/>
<comment type="caution">
    <text evidence="3">The sequence shown here is derived from an EMBL/GenBank/DDBJ whole genome shotgun (WGS) entry which is preliminary data.</text>
</comment>
<sequence precursor="true">MFWLFSRIVIFLSILLLLSQAQAQNLFSSADRKTTKARVVIVHDPEATESLQPIPERIRSLLDQGITNVTGKATVKAAWLSLISTQDIVGIKVYSTPGPNSGTRPAVVAAVIQTLLETGLPATNIIVWDKRSVDLRLAGFYEFEKRFGIRVASSVESGYDEKTFYETALIGNLSWSDMEFGKKGPGIGRKSYVSKLVSQQMTKIINITPLMHHNLAGVSGNLYSLALGSVDNVLRFETDADNLSRAVPEIYALPILGDRVVLNIVDSLICQYDGEEKGLLHYSSVLNELRISKDPVALDVLSLREIDRQRQLAGVPVLKTNLELYVNASLLEIGISDLKKIETDRLH</sequence>
<dbReference type="InterPro" id="IPR007160">
    <property type="entry name" value="DUF362"/>
</dbReference>
<dbReference type="OrthoDB" id="180541at2"/>
<dbReference type="AlphaFoldDB" id="B9XFW7"/>
<keyword evidence="1" id="KW-0732">Signal</keyword>
<name>B9XFW7_PEDPL</name>
<evidence type="ECO:0000313" key="4">
    <source>
        <dbReference type="Proteomes" id="UP000003688"/>
    </source>
</evidence>
<dbReference type="EMBL" id="ABOX02000011">
    <property type="protein sequence ID" value="EEF61129.1"/>
    <property type="molecule type" value="Genomic_DNA"/>
</dbReference>
<reference evidence="3 4" key="1">
    <citation type="journal article" date="2011" name="J. Bacteriol.">
        <title>Genome sequence of 'Pedosphaera parvula' Ellin514, an aerobic Verrucomicrobial isolate from pasture soil.</title>
        <authorList>
            <person name="Kant R."/>
            <person name="van Passel M.W."/>
            <person name="Sangwan P."/>
            <person name="Palva A."/>
            <person name="Lucas S."/>
            <person name="Copeland A."/>
            <person name="Lapidus A."/>
            <person name="Glavina Del Rio T."/>
            <person name="Dalin E."/>
            <person name="Tice H."/>
            <person name="Bruce D."/>
            <person name="Goodwin L."/>
            <person name="Pitluck S."/>
            <person name="Chertkov O."/>
            <person name="Larimer F.W."/>
            <person name="Land M.L."/>
            <person name="Hauser L."/>
            <person name="Brettin T.S."/>
            <person name="Detter J.C."/>
            <person name="Han S."/>
            <person name="de Vos W.M."/>
            <person name="Janssen P.H."/>
            <person name="Smidt H."/>
        </authorList>
    </citation>
    <scope>NUCLEOTIDE SEQUENCE [LARGE SCALE GENOMIC DNA]</scope>
    <source>
        <strain evidence="3 4">Ellin514</strain>
    </source>
</reference>